<organism evidence="5 6">
    <name type="scientific">Halothiobacillus neapolitanus (strain ATCC 23641 / DSM 15147 / CIP 104769 / NCIMB 8539 / c2)</name>
    <name type="common">Thiobacillus neapolitanus</name>
    <dbReference type="NCBI Taxonomy" id="555778"/>
    <lineage>
        <taxon>Bacteria</taxon>
        <taxon>Pseudomonadati</taxon>
        <taxon>Pseudomonadota</taxon>
        <taxon>Gammaproteobacteria</taxon>
        <taxon>Chromatiales</taxon>
        <taxon>Halothiobacillaceae</taxon>
        <taxon>Halothiobacillus</taxon>
    </lineage>
</organism>
<dbReference type="InterPro" id="IPR036291">
    <property type="entry name" value="NAD(P)-bd_dom_sf"/>
</dbReference>
<keyword evidence="4" id="KW-1133">Transmembrane helix</keyword>
<dbReference type="Proteomes" id="UP000009102">
    <property type="component" value="Chromosome"/>
</dbReference>
<dbReference type="AlphaFoldDB" id="D0L1Y8"/>
<feature type="transmembrane region" description="Helical" evidence="4">
    <location>
        <begin position="12"/>
        <end position="31"/>
    </location>
</feature>
<dbReference type="STRING" id="555778.Hneap_1889"/>
<evidence type="ECO:0000256" key="1">
    <source>
        <dbReference type="ARBA" id="ARBA00006484"/>
    </source>
</evidence>
<keyword evidence="6" id="KW-1185">Reference proteome</keyword>
<dbReference type="PANTHER" id="PTHR44196:SF1">
    <property type="entry name" value="DEHYDROGENASE_REDUCTASE SDR FAMILY MEMBER 7B"/>
    <property type="match status" value="1"/>
</dbReference>
<evidence type="ECO:0000313" key="6">
    <source>
        <dbReference type="Proteomes" id="UP000009102"/>
    </source>
</evidence>
<evidence type="ECO:0000256" key="4">
    <source>
        <dbReference type="SAM" id="Phobius"/>
    </source>
</evidence>
<comment type="similarity">
    <text evidence="1 3">Belongs to the short-chain dehydrogenases/reductases (SDR) family.</text>
</comment>
<dbReference type="PANTHER" id="PTHR44196">
    <property type="entry name" value="DEHYDROGENASE/REDUCTASE SDR FAMILY MEMBER 7B"/>
    <property type="match status" value="1"/>
</dbReference>
<proteinExistence type="inferred from homology"/>
<dbReference type="GO" id="GO:0016491">
    <property type="term" value="F:oxidoreductase activity"/>
    <property type="evidence" value="ECO:0007669"/>
    <property type="project" value="UniProtKB-KW"/>
</dbReference>
<feature type="transmembrane region" description="Helical" evidence="4">
    <location>
        <begin position="225"/>
        <end position="246"/>
    </location>
</feature>
<dbReference type="EMBL" id="CP001801">
    <property type="protein sequence ID" value="ACX96711.1"/>
    <property type="molecule type" value="Genomic_DNA"/>
</dbReference>
<dbReference type="Pfam" id="PF00106">
    <property type="entry name" value="adh_short"/>
    <property type="match status" value="1"/>
</dbReference>
<name>D0L1Y8_HALNC</name>
<protein>
    <submittedName>
        <fullName evidence="5">Short-chain dehydrogenase/reductase SDR</fullName>
    </submittedName>
</protein>
<dbReference type="KEGG" id="hna:Hneap_1889"/>
<evidence type="ECO:0000256" key="3">
    <source>
        <dbReference type="RuleBase" id="RU000363"/>
    </source>
</evidence>
<dbReference type="PRINTS" id="PR00080">
    <property type="entry name" value="SDRFAMILY"/>
</dbReference>
<dbReference type="HOGENOM" id="CLU_010194_2_1_6"/>
<dbReference type="InterPro" id="IPR002347">
    <property type="entry name" value="SDR_fam"/>
</dbReference>
<evidence type="ECO:0000313" key="5">
    <source>
        <dbReference type="EMBL" id="ACX96711.1"/>
    </source>
</evidence>
<dbReference type="PRINTS" id="PR00081">
    <property type="entry name" value="GDHRDH"/>
</dbReference>
<dbReference type="RefSeq" id="WP_012824744.1">
    <property type="nucleotide sequence ID" value="NC_013422.1"/>
</dbReference>
<reference evidence="5 6" key="1">
    <citation type="submission" date="2009-10" db="EMBL/GenBank/DDBJ databases">
        <title>Complete sequence of Halothiobacillus neapolitanus c2.</title>
        <authorList>
            <consortium name="US DOE Joint Genome Institute"/>
            <person name="Lucas S."/>
            <person name="Copeland A."/>
            <person name="Lapidus A."/>
            <person name="Glavina del Rio T."/>
            <person name="Tice H."/>
            <person name="Bruce D."/>
            <person name="Goodwin L."/>
            <person name="Pitluck S."/>
            <person name="Davenport K."/>
            <person name="Brettin T."/>
            <person name="Detter J.C."/>
            <person name="Han C."/>
            <person name="Tapia R."/>
            <person name="Larimer F."/>
            <person name="Land M."/>
            <person name="Hauser L."/>
            <person name="Kyrpides N."/>
            <person name="Mikhailova N."/>
            <person name="Kerfeld C."/>
            <person name="Cannon G."/>
            <person name="Heinhort S."/>
        </authorList>
    </citation>
    <scope>NUCLEOTIDE SEQUENCE [LARGE SCALE GENOMIC DNA]</scope>
    <source>
        <strain evidence="6">ATCC 23641 / c2</strain>
    </source>
</reference>
<dbReference type="eggNOG" id="COG4221">
    <property type="taxonomic scope" value="Bacteria"/>
</dbReference>
<dbReference type="OrthoDB" id="335726at2"/>
<keyword evidence="2" id="KW-0560">Oxidoreductase</keyword>
<evidence type="ECO:0000256" key="2">
    <source>
        <dbReference type="ARBA" id="ARBA00023002"/>
    </source>
</evidence>
<gene>
    <name evidence="5" type="ordered locus">Hneap_1889</name>
</gene>
<dbReference type="InterPro" id="IPR020904">
    <property type="entry name" value="Sc_DH/Rdtase_CS"/>
</dbReference>
<keyword evidence="4" id="KW-0812">Transmembrane</keyword>
<dbReference type="Gene3D" id="3.40.50.720">
    <property type="entry name" value="NAD(P)-binding Rossmann-like Domain"/>
    <property type="match status" value="1"/>
</dbReference>
<keyword evidence="4" id="KW-0472">Membrane</keyword>
<dbReference type="SUPFAM" id="SSF51735">
    <property type="entry name" value="NAD(P)-binding Rossmann-fold domains"/>
    <property type="match status" value="1"/>
</dbReference>
<dbReference type="PROSITE" id="PS00061">
    <property type="entry name" value="ADH_SHORT"/>
    <property type="match status" value="1"/>
</dbReference>
<sequence>MKAANNIGQKQVIWIVGGSSGIGLALAEGLLQQGFCVVVSARRIEALQTLAERFPETIQCVLVDVTEPSTLKDGLSAILAHWGQLDRVILNAADYAPMSLDDFDPALFERLMRINFMGVIHGIDAVRGHFLAQGAGEIIITASVAGFRGLPNAAPYGATKAALINMAESLAPEFAQRGVALRVINPGFVRTPLTEKNDFEMPGIIEPEEAARLIIRKLNRSGFELLVPTGFGLVMKLIRILPYRLFFALTRRMLKK</sequence>
<accession>D0L1Y8</accession>
<dbReference type="GO" id="GO:0016020">
    <property type="term" value="C:membrane"/>
    <property type="evidence" value="ECO:0007669"/>
    <property type="project" value="TreeGrafter"/>
</dbReference>